<dbReference type="GO" id="GO:0003677">
    <property type="term" value="F:DNA binding"/>
    <property type="evidence" value="ECO:0007669"/>
    <property type="project" value="InterPro"/>
</dbReference>
<organism evidence="4 5">
    <name type="scientific">Fusarium kuroshium</name>
    <dbReference type="NCBI Taxonomy" id="2010991"/>
    <lineage>
        <taxon>Eukaryota</taxon>
        <taxon>Fungi</taxon>
        <taxon>Dikarya</taxon>
        <taxon>Ascomycota</taxon>
        <taxon>Pezizomycotina</taxon>
        <taxon>Sordariomycetes</taxon>
        <taxon>Hypocreomycetidae</taxon>
        <taxon>Hypocreales</taxon>
        <taxon>Nectriaceae</taxon>
        <taxon>Fusarium</taxon>
        <taxon>Fusarium solani species complex</taxon>
    </lineage>
</organism>
<evidence type="ECO:0000256" key="2">
    <source>
        <dbReference type="SAM" id="MobiDB-lite"/>
    </source>
</evidence>
<dbReference type="InterPro" id="IPR007219">
    <property type="entry name" value="XnlR_reg_dom"/>
</dbReference>
<comment type="caution">
    <text evidence="4">The sequence shown here is derived from an EMBL/GenBank/DDBJ whole genome shotgun (WGS) entry which is preliminary data.</text>
</comment>
<feature type="region of interest" description="Disordered" evidence="2">
    <location>
        <begin position="574"/>
        <end position="622"/>
    </location>
</feature>
<feature type="compositionally biased region" description="Low complexity" evidence="2">
    <location>
        <begin position="574"/>
        <end position="588"/>
    </location>
</feature>
<dbReference type="PANTHER" id="PTHR47425">
    <property type="entry name" value="FARB-RELATED"/>
    <property type="match status" value="1"/>
</dbReference>
<feature type="compositionally biased region" description="Basic and acidic residues" evidence="2">
    <location>
        <begin position="17"/>
        <end position="28"/>
    </location>
</feature>
<feature type="domain" description="Xylanolytic transcriptional activator regulatory" evidence="3">
    <location>
        <begin position="256"/>
        <end position="327"/>
    </location>
</feature>
<dbReference type="Proteomes" id="UP000277212">
    <property type="component" value="Unassembled WGS sequence"/>
</dbReference>
<protein>
    <recommendedName>
        <fullName evidence="3">Xylanolytic transcriptional activator regulatory domain-containing protein</fullName>
    </recommendedName>
</protein>
<dbReference type="STRING" id="2010991.A0A3M2SGG0"/>
<dbReference type="EMBL" id="NKUJ01000044">
    <property type="protein sequence ID" value="RMJ16644.1"/>
    <property type="molecule type" value="Genomic_DNA"/>
</dbReference>
<feature type="region of interest" description="Disordered" evidence="2">
    <location>
        <begin position="1"/>
        <end position="60"/>
    </location>
</feature>
<evidence type="ECO:0000259" key="3">
    <source>
        <dbReference type="SMART" id="SM00906"/>
    </source>
</evidence>
<dbReference type="OrthoDB" id="4161332at2759"/>
<feature type="compositionally biased region" description="Polar residues" evidence="2">
    <location>
        <begin position="42"/>
        <end position="56"/>
    </location>
</feature>
<accession>A0A3M2SGG0</accession>
<reference evidence="4 5" key="1">
    <citation type="submission" date="2017-06" db="EMBL/GenBank/DDBJ databases">
        <title>Comparative genomic analysis of Ambrosia Fusariam Clade fungi.</title>
        <authorList>
            <person name="Stajich J.E."/>
            <person name="Carrillo J."/>
            <person name="Kijimoto T."/>
            <person name="Eskalen A."/>
            <person name="O'Donnell K."/>
            <person name="Kasson M."/>
        </authorList>
    </citation>
    <scope>NUCLEOTIDE SEQUENCE [LARGE SCALE GENOMIC DNA]</scope>
    <source>
        <strain evidence="4">UCR3666</strain>
    </source>
</reference>
<evidence type="ECO:0000313" key="4">
    <source>
        <dbReference type="EMBL" id="RMJ16644.1"/>
    </source>
</evidence>
<dbReference type="Pfam" id="PF04082">
    <property type="entry name" value="Fungal_trans"/>
    <property type="match status" value="1"/>
</dbReference>
<dbReference type="InterPro" id="IPR052761">
    <property type="entry name" value="Fungal_Detox/Toxin_TFs"/>
</dbReference>
<sequence length="685" mass="75558">MANSPFSPSAAELSLSIKDRNPRSDKYGLPEANPTKRARLSRPTSLNNPQSSSRGQFTPLGIPVLQHSSADQNIFQSLYFEPEKKTPPTNLLHTARLQSVHHSPSRWLFPTRFKPLPSNLSLEDVKYLGVKGALAIPPQPLRDALLRAFVEHVHPQMPVINLPTFINDIEKSGASAESPGVSLLLFQAVMFSATAFVHIKHLHAAGFATRKEARRLFFQKTRQLYDFDYESDRITLIQTLLFMTLWHETLDDEKGAWHWIGVAISLAETMGMGRISGLATTPKERLWKRIWWACFIRDQMIVLGMRRPGRIGRGNFNTTMLEESDFEIQALRASFATVPEECMLLQDTGMQRQIVVIYISQARLCCSLSQVLESQYSIQPKLGLHDPAGSTMMLLPRNMIDNDALSRIDAELQDWRSKLPTCCQYQIPAKTDMKCGRVSASLQRTLLHMLYNTTVITLHRPNCQSATSVGGDALERSRARMVEAAVSVSQMASDLQRAGGERFLPGTGVTVLVPAIMVHVIRMRSPVISETYQSALRAFNQGRVILDSLCETYCSADTSIQLLDIALQPPVSPVAEAASEPGASAESEMNQLAQVSTSSKEEVQMKPPGSPSDLLSLAPADQDDADAEWSASAFEDDLMALAAAAGIEAPSLRDAGCRSVAESSGGEPWVQKMDSGVDSYLFGEV</sequence>
<dbReference type="AlphaFoldDB" id="A0A3M2SGG0"/>
<keyword evidence="1" id="KW-0539">Nucleus</keyword>
<proteinExistence type="predicted"/>
<dbReference type="GO" id="GO:0008270">
    <property type="term" value="F:zinc ion binding"/>
    <property type="evidence" value="ECO:0007669"/>
    <property type="project" value="InterPro"/>
</dbReference>
<feature type="compositionally biased region" description="Polar residues" evidence="2">
    <location>
        <begin position="589"/>
        <end position="598"/>
    </location>
</feature>
<dbReference type="CDD" id="cd12148">
    <property type="entry name" value="fungal_TF_MHR"/>
    <property type="match status" value="1"/>
</dbReference>
<dbReference type="PANTHER" id="PTHR47425:SF2">
    <property type="entry name" value="FARB-RELATED"/>
    <property type="match status" value="1"/>
</dbReference>
<name>A0A3M2SGG0_9HYPO</name>
<gene>
    <name evidence="4" type="ORF">CDV36_003701</name>
</gene>
<keyword evidence="5" id="KW-1185">Reference proteome</keyword>
<evidence type="ECO:0000256" key="1">
    <source>
        <dbReference type="ARBA" id="ARBA00023242"/>
    </source>
</evidence>
<dbReference type="GO" id="GO:0006351">
    <property type="term" value="P:DNA-templated transcription"/>
    <property type="evidence" value="ECO:0007669"/>
    <property type="project" value="InterPro"/>
</dbReference>
<evidence type="ECO:0000313" key="5">
    <source>
        <dbReference type="Proteomes" id="UP000277212"/>
    </source>
</evidence>
<dbReference type="SMART" id="SM00906">
    <property type="entry name" value="Fungal_trans"/>
    <property type="match status" value="1"/>
</dbReference>